<name>A0A974BHL3_SEDHY</name>
<dbReference type="EMBL" id="JACBNQ010000002">
    <property type="protein sequence ID" value="NYB73258.1"/>
    <property type="molecule type" value="Genomic_DNA"/>
</dbReference>
<evidence type="ECO:0000313" key="1">
    <source>
        <dbReference type="EMBL" id="NYB73258.1"/>
    </source>
</evidence>
<proteinExistence type="predicted"/>
<evidence type="ECO:0000313" key="2">
    <source>
        <dbReference type="Proteomes" id="UP000611629"/>
    </source>
</evidence>
<reference evidence="1" key="1">
    <citation type="submission" date="2020-07" db="EMBL/GenBank/DDBJ databases">
        <title>Genomic analysis of a strain of Sedimentibacter Hydroxybenzoicus DSM7310.</title>
        <authorList>
            <person name="Ma S."/>
        </authorList>
    </citation>
    <scope>NUCLEOTIDE SEQUENCE</scope>
    <source>
        <strain evidence="1">DSM 7310</strain>
    </source>
</reference>
<dbReference type="AlphaFoldDB" id="A0A974BHL3"/>
<sequence length="49" mass="5452">MAFLNNLGKKISDAAGTATEKAKDFAETTKLNSAISSEEKQINQYFRNR</sequence>
<dbReference type="Proteomes" id="UP000611629">
    <property type="component" value="Unassembled WGS sequence"/>
</dbReference>
<dbReference type="RefSeq" id="WP_179236941.1">
    <property type="nucleotide sequence ID" value="NZ_JACBNQ010000002.1"/>
</dbReference>
<protein>
    <submittedName>
        <fullName evidence="1">Uncharacterized protein</fullName>
    </submittedName>
</protein>
<organism evidence="1 2">
    <name type="scientific">Sedimentibacter hydroxybenzoicus DSM 7310</name>
    <dbReference type="NCBI Taxonomy" id="1123245"/>
    <lineage>
        <taxon>Bacteria</taxon>
        <taxon>Bacillati</taxon>
        <taxon>Bacillota</taxon>
        <taxon>Tissierellia</taxon>
        <taxon>Sedimentibacter</taxon>
    </lineage>
</organism>
<keyword evidence="2" id="KW-1185">Reference proteome</keyword>
<accession>A0A974BHL3</accession>
<gene>
    <name evidence="1" type="ORF">HZF24_03800</name>
</gene>
<comment type="caution">
    <text evidence="1">The sequence shown here is derived from an EMBL/GenBank/DDBJ whole genome shotgun (WGS) entry which is preliminary data.</text>
</comment>